<sequence>MLSWFSFKGVRSVVELALATVINIFVPNHMFYVRQSVGRQPFFKMDKTKKKLGGLVVGNMHAHNIFGSVGWHSSNNLSKLNHYTIRGFNAAGNLVFMAELANRVVDSEAWVYRAGEVAMTFEANKYGRVAACITRTYGCVLPSATRINYARKTSGLVPIPSAVSWGLMDICGARGIGVMFDVPVVSTINNHHVLHRNKLNGIARAAVVWEGQGFYICNFRGKFLNWNGRRGKVAAADNENVFYNGHLELRGRDIKPVYDTVRRIRRKSKSVCEKSKCYYERLQIRHRHKAAYDARAAQDSVPQCSLSPSGCSSKEPAIVNVKCITRVRKTNTLEIQTRRKYLTRQTKTLPLSNNTPLVPPILPTDIFPKLSAEAKAFQDIFNSFIQGTSIGEYAESLLRVYFKSNLKCQGQISVFVDPLQDLYEDSRSISCSRRFEREA</sequence>
<dbReference type="AlphaFoldDB" id="A0A2H3DPQ0"/>
<organism evidence="1 2">
    <name type="scientific">Armillaria gallica</name>
    <name type="common">Bulbous honey fungus</name>
    <name type="synonym">Armillaria bulbosa</name>
    <dbReference type="NCBI Taxonomy" id="47427"/>
    <lineage>
        <taxon>Eukaryota</taxon>
        <taxon>Fungi</taxon>
        <taxon>Dikarya</taxon>
        <taxon>Basidiomycota</taxon>
        <taxon>Agaricomycotina</taxon>
        <taxon>Agaricomycetes</taxon>
        <taxon>Agaricomycetidae</taxon>
        <taxon>Agaricales</taxon>
        <taxon>Marasmiineae</taxon>
        <taxon>Physalacriaceae</taxon>
        <taxon>Armillaria</taxon>
    </lineage>
</organism>
<proteinExistence type="predicted"/>
<evidence type="ECO:0000313" key="2">
    <source>
        <dbReference type="Proteomes" id="UP000217790"/>
    </source>
</evidence>
<gene>
    <name evidence="1" type="ORF">ARMGADRAFT_1032121</name>
</gene>
<dbReference type="OrthoDB" id="2942861at2759"/>
<dbReference type="EMBL" id="KZ293663">
    <property type="protein sequence ID" value="PBK91047.1"/>
    <property type="molecule type" value="Genomic_DNA"/>
</dbReference>
<protein>
    <submittedName>
        <fullName evidence="1">Uncharacterized protein</fullName>
    </submittedName>
</protein>
<name>A0A2H3DPQ0_ARMGA</name>
<dbReference type="InParanoid" id="A0A2H3DPQ0"/>
<keyword evidence="2" id="KW-1185">Reference proteome</keyword>
<evidence type="ECO:0000313" key="1">
    <source>
        <dbReference type="EMBL" id="PBK91047.1"/>
    </source>
</evidence>
<dbReference type="Proteomes" id="UP000217790">
    <property type="component" value="Unassembled WGS sequence"/>
</dbReference>
<reference evidence="2" key="1">
    <citation type="journal article" date="2017" name="Nat. Ecol. Evol.">
        <title>Genome expansion and lineage-specific genetic innovations in the forest pathogenic fungi Armillaria.</title>
        <authorList>
            <person name="Sipos G."/>
            <person name="Prasanna A.N."/>
            <person name="Walter M.C."/>
            <person name="O'Connor E."/>
            <person name="Balint B."/>
            <person name="Krizsan K."/>
            <person name="Kiss B."/>
            <person name="Hess J."/>
            <person name="Varga T."/>
            <person name="Slot J."/>
            <person name="Riley R."/>
            <person name="Boka B."/>
            <person name="Rigling D."/>
            <person name="Barry K."/>
            <person name="Lee J."/>
            <person name="Mihaltcheva S."/>
            <person name="LaButti K."/>
            <person name="Lipzen A."/>
            <person name="Waldron R."/>
            <person name="Moloney N.M."/>
            <person name="Sperisen C."/>
            <person name="Kredics L."/>
            <person name="Vagvoelgyi C."/>
            <person name="Patrignani A."/>
            <person name="Fitzpatrick D."/>
            <person name="Nagy I."/>
            <person name="Doyle S."/>
            <person name="Anderson J.B."/>
            <person name="Grigoriev I.V."/>
            <person name="Gueldener U."/>
            <person name="Muensterkoetter M."/>
            <person name="Nagy L.G."/>
        </authorList>
    </citation>
    <scope>NUCLEOTIDE SEQUENCE [LARGE SCALE GENOMIC DNA]</scope>
    <source>
        <strain evidence="2">Ar21-2</strain>
    </source>
</reference>
<accession>A0A2H3DPQ0</accession>